<evidence type="ECO:0000313" key="1">
    <source>
        <dbReference type="EMBL" id="KAJ0082257.1"/>
    </source>
</evidence>
<organism evidence="1 2">
    <name type="scientific">Pistacia atlantica</name>
    <dbReference type="NCBI Taxonomy" id="434234"/>
    <lineage>
        <taxon>Eukaryota</taxon>
        <taxon>Viridiplantae</taxon>
        <taxon>Streptophyta</taxon>
        <taxon>Embryophyta</taxon>
        <taxon>Tracheophyta</taxon>
        <taxon>Spermatophyta</taxon>
        <taxon>Magnoliopsida</taxon>
        <taxon>eudicotyledons</taxon>
        <taxon>Gunneridae</taxon>
        <taxon>Pentapetalae</taxon>
        <taxon>rosids</taxon>
        <taxon>malvids</taxon>
        <taxon>Sapindales</taxon>
        <taxon>Anacardiaceae</taxon>
        <taxon>Pistacia</taxon>
    </lineage>
</organism>
<accession>A0ACC1A624</accession>
<comment type="caution">
    <text evidence="1">The sequence shown here is derived from an EMBL/GenBank/DDBJ whole genome shotgun (WGS) entry which is preliminary data.</text>
</comment>
<proteinExistence type="predicted"/>
<dbReference type="Proteomes" id="UP001164250">
    <property type="component" value="Chromosome 12"/>
</dbReference>
<reference evidence="2" key="1">
    <citation type="journal article" date="2023" name="G3 (Bethesda)">
        <title>Genome assembly and association tests identify interacting loci associated with vigor, precocity, and sex in interspecific pistachio rootstocks.</title>
        <authorList>
            <person name="Palmer W."/>
            <person name="Jacygrad E."/>
            <person name="Sagayaradj S."/>
            <person name="Cavanaugh K."/>
            <person name="Han R."/>
            <person name="Bertier L."/>
            <person name="Beede B."/>
            <person name="Kafkas S."/>
            <person name="Golino D."/>
            <person name="Preece J."/>
            <person name="Michelmore R."/>
        </authorList>
    </citation>
    <scope>NUCLEOTIDE SEQUENCE [LARGE SCALE GENOMIC DNA]</scope>
</reference>
<protein>
    <submittedName>
        <fullName evidence="1">Uncharacterized protein</fullName>
    </submittedName>
</protein>
<evidence type="ECO:0000313" key="2">
    <source>
        <dbReference type="Proteomes" id="UP001164250"/>
    </source>
</evidence>
<sequence length="222" mass="24298">MILVVFLYLSSFLTITFTKAFITPVLIAKYCPSSSSSHFTINSTYHSNLKLLLSYLSSNPSTIYTSNGLSQVIFRNAVAGQAPDEVYGLFLCRRDLNSTTCQDCVTYAARYVTLVCPTGKLAVTWFDECHLQYSNQSLFSVLSQNPSVGVPNTENVTEPDKFDDSVLSLMNAAASKAADSPDKFAGAKKENFRVNETLYGLVQCTQGLSSRDCFTCPSSGQC</sequence>
<gene>
    <name evidence="1" type="ORF">Patl1_12127</name>
</gene>
<keyword evidence="2" id="KW-1185">Reference proteome</keyword>
<name>A0ACC1A624_9ROSI</name>
<dbReference type="EMBL" id="CM047908">
    <property type="protein sequence ID" value="KAJ0082257.1"/>
    <property type="molecule type" value="Genomic_DNA"/>
</dbReference>